<keyword evidence="1" id="KW-0548">Nucleotidyltransferase</keyword>
<dbReference type="AlphaFoldDB" id="A0A0J7JVZ9"/>
<keyword evidence="1" id="KW-0695">RNA-directed DNA polymerase</keyword>
<keyword evidence="1" id="KW-0808">Transferase</keyword>
<feature type="non-terminal residue" evidence="1">
    <location>
        <position position="1"/>
    </location>
</feature>
<accession>A0A0J7JVZ9</accession>
<comment type="caution">
    <text evidence="1">The sequence shown here is derived from an EMBL/GenBank/DDBJ whole genome shotgun (WGS) entry which is preliminary data.</text>
</comment>
<organism evidence="1 2">
    <name type="scientific">Lasius niger</name>
    <name type="common">Black garden ant</name>
    <dbReference type="NCBI Taxonomy" id="67767"/>
    <lineage>
        <taxon>Eukaryota</taxon>
        <taxon>Metazoa</taxon>
        <taxon>Ecdysozoa</taxon>
        <taxon>Arthropoda</taxon>
        <taxon>Hexapoda</taxon>
        <taxon>Insecta</taxon>
        <taxon>Pterygota</taxon>
        <taxon>Neoptera</taxon>
        <taxon>Endopterygota</taxon>
        <taxon>Hymenoptera</taxon>
        <taxon>Apocrita</taxon>
        <taxon>Aculeata</taxon>
        <taxon>Formicoidea</taxon>
        <taxon>Formicidae</taxon>
        <taxon>Formicinae</taxon>
        <taxon>Lasius</taxon>
        <taxon>Lasius</taxon>
    </lineage>
</organism>
<dbReference type="GO" id="GO:0003964">
    <property type="term" value="F:RNA-directed DNA polymerase activity"/>
    <property type="evidence" value="ECO:0007669"/>
    <property type="project" value="UniProtKB-KW"/>
</dbReference>
<dbReference type="EMBL" id="LBMM01026528">
    <property type="protein sequence ID" value="KMQ82307.1"/>
    <property type="molecule type" value="Genomic_DNA"/>
</dbReference>
<keyword evidence="2" id="KW-1185">Reference proteome</keyword>
<dbReference type="PaxDb" id="67767-A0A0J7JVZ9"/>
<protein>
    <submittedName>
        <fullName evidence="1">Reverse transcriptase</fullName>
    </submittedName>
</protein>
<evidence type="ECO:0000313" key="2">
    <source>
        <dbReference type="Proteomes" id="UP000036403"/>
    </source>
</evidence>
<reference evidence="1 2" key="1">
    <citation type="submission" date="2015-04" db="EMBL/GenBank/DDBJ databases">
        <title>Lasius niger genome sequencing.</title>
        <authorList>
            <person name="Konorov E.A."/>
            <person name="Nikitin M.A."/>
            <person name="Kirill M.V."/>
            <person name="Chang P."/>
        </authorList>
    </citation>
    <scope>NUCLEOTIDE SEQUENCE [LARGE SCALE GENOMIC DNA]</scope>
    <source>
        <tissue evidence="1">Whole</tissue>
    </source>
</reference>
<proteinExistence type="predicted"/>
<sequence length="82" mass="9377">AGKRSNQPKQPVPPLTLCLFSGGWFRSDEKKTTLFAEHISEVFTPFQVTKDSEEEKKLQDYLDFTQQMSLPIKSTSQKKLGK</sequence>
<evidence type="ECO:0000313" key="1">
    <source>
        <dbReference type="EMBL" id="KMQ82307.1"/>
    </source>
</evidence>
<gene>
    <name evidence="1" type="ORF">RF55_23436</name>
</gene>
<name>A0A0J7JVZ9_LASNI</name>
<dbReference type="Proteomes" id="UP000036403">
    <property type="component" value="Unassembled WGS sequence"/>
</dbReference>
<dbReference type="OrthoDB" id="416454at2759"/>